<dbReference type="GeneID" id="37028165"/>
<feature type="region of interest" description="Disordered" evidence="1">
    <location>
        <begin position="1"/>
        <end position="92"/>
    </location>
</feature>
<feature type="compositionally biased region" description="Low complexity" evidence="1">
    <location>
        <begin position="720"/>
        <end position="739"/>
    </location>
</feature>
<feature type="compositionally biased region" description="Low complexity" evidence="1">
    <location>
        <begin position="240"/>
        <end position="255"/>
    </location>
</feature>
<dbReference type="OrthoDB" id="3360637at2759"/>
<feature type="compositionally biased region" description="Acidic residues" evidence="1">
    <location>
        <begin position="1086"/>
        <end position="1098"/>
    </location>
</feature>
<evidence type="ECO:0000313" key="2">
    <source>
        <dbReference type="EMBL" id="PWN27117.1"/>
    </source>
</evidence>
<feature type="compositionally biased region" description="Low complexity" evidence="1">
    <location>
        <begin position="525"/>
        <end position="535"/>
    </location>
</feature>
<feature type="compositionally biased region" description="Basic residues" evidence="1">
    <location>
        <begin position="1103"/>
        <end position="1113"/>
    </location>
</feature>
<feature type="compositionally biased region" description="Basic and acidic residues" evidence="1">
    <location>
        <begin position="1061"/>
        <end position="1070"/>
    </location>
</feature>
<feature type="region of interest" description="Disordered" evidence="1">
    <location>
        <begin position="150"/>
        <end position="318"/>
    </location>
</feature>
<feature type="region of interest" description="Disordered" evidence="1">
    <location>
        <begin position="757"/>
        <end position="844"/>
    </location>
</feature>
<protein>
    <submittedName>
        <fullName evidence="2">Uncharacterized protein</fullName>
    </submittedName>
</protein>
<evidence type="ECO:0000256" key="1">
    <source>
        <dbReference type="SAM" id="MobiDB-lite"/>
    </source>
</evidence>
<feature type="compositionally biased region" description="Low complexity" evidence="1">
    <location>
        <begin position="471"/>
        <end position="480"/>
    </location>
</feature>
<dbReference type="RefSeq" id="XP_025361729.1">
    <property type="nucleotide sequence ID" value="XM_025506342.1"/>
</dbReference>
<feature type="compositionally biased region" description="Polar residues" evidence="1">
    <location>
        <begin position="1253"/>
        <end position="1263"/>
    </location>
</feature>
<dbReference type="EMBL" id="KZ819669">
    <property type="protein sequence ID" value="PWN27117.1"/>
    <property type="molecule type" value="Genomic_DNA"/>
</dbReference>
<feature type="region of interest" description="Disordered" evidence="1">
    <location>
        <begin position="866"/>
        <end position="1153"/>
    </location>
</feature>
<feature type="compositionally biased region" description="Low complexity" evidence="1">
    <location>
        <begin position="439"/>
        <end position="461"/>
    </location>
</feature>
<feature type="compositionally biased region" description="Polar residues" evidence="1">
    <location>
        <begin position="405"/>
        <end position="421"/>
    </location>
</feature>
<reference evidence="2 3" key="1">
    <citation type="journal article" date="2018" name="Mol. Biol. Evol.">
        <title>Broad Genomic Sampling Reveals a Smut Pathogenic Ancestry of the Fungal Clade Ustilaginomycotina.</title>
        <authorList>
            <person name="Kijpornyongpan T."/>
            <person name="Mondo S.J."/>
            <person name="Barry K."/>
            <person name="Sandor L."/>
            <person name="Lee J."/>
            <person name="Lipzen A."/>
            <person name="Pangilinan J."/>
            <person name="LaButti K."/>
            <person name="Hainaut M."/>
            <person name="Henrissat B."/>
            <person name="Grigoriev I.V."/>
            <person name="Spatafora J.W."/>
            <person name="Aime M.C."/>
        </authorList>
    </citation>
    <scope>NUCLEOTIDE SEQUENCE [LARGE SCALE GENOMIC DNA]</scope>
    <source>
        <strain evidence="2 3">MCA 5214</strain>
    </source>
</reference>
<name>A0A316UP99_9BASI</name>
<feature type="region of interest" description="Disordered" evidence="1">
    <location>
        <begin position="647"/>
        <end position="692"/>
    </location>
</feature>
<feature type="compositionally biased region" description="Basic residues" evidence="1">
    <location>
        <begin position="53"/>
        <end position="70"/>
    </location>
</feature>
<feature type="compositionally biased region" description="Low complexity" evidence="1">
    <location>
        <begin position="804"/>
        <end position="828"/>
    </location>
</feature>
<sequence>MNEGLGHSSVPPITGMQPPPSSSMAPPRIIKPASTAVPSSSSSTVLSSQQHAYSHRSRRDSSRSPRRARKPSPTSSSAERLSASPPDRLVGLSSQRQLRQLERLASWPSQPDAVVTQHYQAATTPMPISHIAAGKRPEIVAVDDAIVDSPDVNALLPSPPTAVAKAGTSSPQSASAPLAHPPPLDRGRSANVSPSRRWDRRGASATVLSGGSASGSGSGEESEITVGPSHQRRLAENVDAASASSSTSTAASTGAHRPSLSLQRPKSTTRGGSSRRSRGGAKLALEAGEKVKSDLSDLTSSDEEGAVASRYARSRRASLERDRLRGLQILLAAGKGGSAAGLSDEDLLHLASYEAAGSMSASTSTSATPTTTTDDFSERSSLLSRTSSYEASPVTSPIVAPTHVLPTTSRKARSRINSTEPGSAAFFGLADDEEEADRASAPASTLSATALSNALSSTQRGSRSRSRGKSSDAGISSSPSPEKVRSVPGSRRPSHPESASLGPATSSSVPHRASAILGFAPISSTSSAAAHSATSPRRKSRKQAAMMMRSLSRSLGGSSNSAAGIDDIDLLSGSSVGSIEDMICIDQVEWAPDAEEGGGRSRVATPIGKPRRGSLISVLRTGADEAPSTTMGNATVAAVEAKSLIGSEDEGSTGDTASSSPASSLLPKTPTASSVPSTSPSSGLSKSQERQSGFAVAYQERLSNLQSQLRLWANEGNAVGGQPPSASSSEQQQQQAGLLASSWRQIARLPNLLFPASKTDKSSFQSGATSSQQDSSSASSTPVPGSTPTATPLASADSSAITLPGSSDTPSGSSNPSRRPSVGSRGVVDPLEGDRDPGAYITGLGHRIDPDVELSSVVHLQSFRLSPNSHSRGRSVDSRPALAANRLSSHASRHAERRTASDTEQLPAPLSAHEGGAIDSEGEEERSSMLPALDLPPPATKIVTSKVKPQFTLHDEEDEYDEEHQYAAQTAPLKSASPASAHEDSAPEPAADVGSAPIRAKAPPQVDDEGFTTVVGRHSKSFSPRCSRPAAETPGPSPSHWAGGSYTSSEESDADLSRSTVEARDEDAARRTGGRRSRVVTASVEDRDEDGAAFDEDSLPPARGRRARGRGHGARSSSGRGNSPPAGLSRSRQCAIGLFSSKSGSRRADAEDSFAAAMKTVRSSPDLTYAGAAAIGRGLSGGQASGTRAGSQQRSSRSRTTSSNSPTGGREASKDDTPSSSSEDDTCRSRGRAGSIKVTSSSFAHSEHPPNSLPRSASASSLESMARRQSMMSAQALQTGTAGGPPPPTSPTLPIVMPPATTAHGGLMSSPAFGSPASSSSSPSLPSMLSRSAPTDAASPTSGEDNGESSSSSSSSAPVLPPTPARPTLLSNSAHLLMLSLELEMMRAQKISAPLKVRWAKQRASSLPAPTASRGQQQIASSTCDDADEAAALEAAATDGPAPDAVAVHEAVEEAEQFNDVSTAEGAGVAPAYFYRYAYQPHRGSKLRNVVNA</sequence>
<feature type="compositionally biased region" description="Low complexity" evidence="1">
    <location>
        <begin position="1114"/>
        <end position="1127"/>
    </location>
</feature>
<dbReference type="Proteomes" id="UP000245884">
    <property type="component" value="Unassembled WGS sequence"/>
</dbReference>
<feature type="compositionally biased region" description="Low complexity" evidence="1">
    <location>
        <begin position="1185"/>
        <end position="1210"/>
    </location>
</feature>
<feature type="compositionally biased region" description="Low complexity" evidence="1">
    <location>
        <begin position="22"/>
        <end position="48"/>
    </location>
</feature>
<accession>A0A316UP99</accession>
<feature type="region of interest" description="Disordered" evidence="1">
    <location>
        <begin position="1177"/>
        <end position="1367"/>
    </location>
</feature>
<feature type="compositionally biased region" description="Low complexity" evidence="1">
    <location>
        <begin position="544"/>
        <end position="563"/>
    </location>
</feature>
<feature type="compositionally biased region" description="Low complexity" evidence="1">
    <location>
        <begin position="1309"/>
        <end position="1334"/>
    </location>
</feature>
<feature type="compositionally biased region" description="Low complexity" evidence="1">
    <location>
        <begin position="169"/>
        <end position="178"/>
    </location>
</feature>
<feature type="region of interest" description="Disordered" evidence="1">
    <location>
        <begin position="357"/>
        <end position="509"/>
    </location>
</feature>
<feature type="region of interest" description="Disordered" evidence="1">
    <location>
        <begin position="716"/>
        <end position="739"/>
    </location>
</feature>
<evidence type="ECO:0000313" key="3">
    <source>
        <dbReference type="Proteomes" id="UP000245884"/>
    </source>
</evidence>
<feature type="region of interest" description="Disordered" evidence="1">
    <location>
        <begin position="525"/>
        <end position="563"/>
    </location>
</feature>
<proteinExistence type="predicted"/>
<feature type="compositionally biased region" description="Low complexity" evidence="1">
    <location>
        <begin position="765"/>
        <end position="791"/>
    </location>
</feature>
<organism evidence="2 3">
    <name type="scientific">Jaminaea rosea</name>
    <dbReference type="NCBI Taxonomy" id="1569628"/>
    <lineage>
        <taxon>Eukaryota</taxon>
        <taxon>Fungi</taxon>
        <taxon>Dikarya</taxon>
        <taxon>Basidiomycota</taxon>
        <taxon>Ustilaginomycotina</taxon>
        <taxon>Exobasidiomycetes</taxon>
        <taxon>Microstromatales</taxon>
        <taxon>Microstromatales incertae sedis</taxon>
        <taxon>Jaminaea</taxon>
    </lineage>
</organism>
<gene>
    <name evidence="2" type="ORF">BDZ90DRAFT_232677</name>
</gene>
<feature type="compositionally biased region" description="Low complexity" evidence="1">
    <location>
        <begin position="653"/>
        <end position="686"/>
    </location>
</feature>
<keyword evidence="3" id="KW-1185">Reference proteome</keyword>
<feature type="compositionally biased region" description="Low complexity" evidence="1">
    <location>
        <begin position="357"/>
        <end position="392"/>
    </location>
</feature>